<keyword evidence="6" id="KW-0145">Chemotaxis</keyword>
<evidence type="ECO:0000256" key="6">
    <source>
        <dbReference type="PROSITE-ProRule" id="PRU00050"/>
    </source>
</evidence>
<name>A0A932HZF2_UNCTE</name>
<dbReference type="SUPFAM" id="SSF47757">
    <property type="entry name" value="Chemotaxis receptor methyltransferase CheR, N-terminal domain"/>
    <property type="match status" value="1"/>
</dbReference>
<keyword evidence="5" id="KW-0949">S-adenosyl-L-methionine</keyword>
<reference evidence="11" key="1">
    <citation type="submission" date="2020-07" db="EMBL/GenBank/DDBJ databases">
        <title>Huge and variable diversity of episymbiotic CPR bacteria and DPANN archaea in groundwater ecosystems.</title>
        <authorList>
            <person name="He C.Y."/>
            <person name="Keren R."/>
            <person name="Whittaker M."/>
            <person name="Farag I.F."/>
            <person name="Doudna J."/>
            <person name="Cate J.H.D."/>
            <person name="Banfield J.F."/>
        </authorList>
    </citation>
    <scope>NUCLEOTIDE SEQUENCE</scope>
    <source>
        <strain evidence="11">NC_groundwater_763_Ag_S-0.2um_68_21</strain>
    </source>
</reference>
<dbReference type="InterPro" id="IPR036804">
    <property type="entry name" value="CheR_N_sf"/>
</dbReference>
<evidence type="ECO:0000256" key="1">
    <source>
        <dbReference type="ARBA" id="ARBA00001541"/>
    </source>
</evidence>
<dbReference type="InterPro" id="IPR000780">
    <property type="entry name" value="CheR_MeTrfase"/>
</dbReference>
<evidence type="ECO:0000259" key="9">
    <source>
        <dbReference type="PROSITE" id="PS50122"/>
    </source>
</evidence>
<dbReference type="Gene3D" id="3.30.450.20">
    <property type="entry name" value="PAS domain"/>
    <property type="match status" value="2"/>
</dbReference>
<evidence type="ECO:0000313" key="12">
    <source>
        <dbReference type="Proteomes" id="UP000782312"/>
    </source>
</evidence>
<dbReference type="Pfam" id="PF08448">
    <property type="entry name" value="PAS_4"/>
    <property type="match status" value="1"/>
</dbReference>
<feature type="domain" description="CheB-type methylesterase" evidence="9">
    <location>
        <begin position="5"/>
        <end position="194"/>
    </location>
</feature>
<dbReference type="InterPro" id="IPR035909">
    <property type="entry name" value="CheB_C"/>
</dbReference>
<dbReference type="SMART" id="SM00138">
    <property type="entry name" value="MeTrc"/>
    <property type="match status" value="1"/>
</dbReference>
<accession>A0A932HZF2</accession>
<evidence type="ECO:0000259" key="10">
    <source>
        <dbReference type="PROSITE" id="PS50123"/>
    </source>
</evidence>
<protein>
    <recommendedName>
        <fullName evidence="2">protein-glutamate O-methyltransferase</fullName>
        <ecNumber evidence="2">2.1.1.80</ecNumber>
    </recommendedName>
</protein>
<dbReference type="SUPFAM" id="SSF55785">
    <property type="entry name" value="PYP-like sensor domain (PAS domain)"/>
    <property type="match status" value="1"/>
</dbReference>
<dbReference type="Pfam" id="PF13596">
    <property type="entry name" value="PAS_10"/>
    <property type="match status" value="1"/>
</dbReference>
<dbReference type="GO" id="GO:0008983">
    <property type="term" value="F:protein-glutamate O-methyltransferase activity"/>
    <property type="evidence" value="ECO:0007669"/>
    <property type="project" value="UniProtKB-EC"/>
</dbReference>
<dbReference type="AlphaFoldDB" id="A0A932HZF2"/>
<evidence type="ECO:0000256" key="5">
    <source>
        <dbReference type="ARBA" id="ARBA00022691"/>
    </source>
</evidence>
<dbReference type="SMART" id="SM00091">
    <property type="entry name" value="PAS"/>
    <property type="match status" value="1"/>
</dbReference>
<sequence>MSETAGGPSLVVGIGASAGGLEAVEEFLRATPADTGMCFIVVMHHHPGHVSLLPDILSKRTRMRVAEARDGARLEWDTVFVGLPGMYLSLGKGVLRAKKRETEEYPRLPIDRFFRSLAETQKNRAVGVILSGTGTDGTLGIRAIKAESGMVMAQKPDTAKYAGMPKSAIGTGLADFVLPPEEMPRRLVLYAETFMRRPSGPGKGKKGPEEPRKLPSDMRRIFTLLRNRTGHDFSCYKASTLHRRIDRRMAVHQLEEMDYYIRFMQENPHEIDLLFKEMLINVTNFFRDPPAFESLYRNGLPRLFDGKPEGMDVRVWVPGCATGEEAYSLAMLLREYLEESKRRHNVQIFATDLDGDAVNAGRAGVYPEGIAADVGEERIKRFFAKQDSHYRISKEIRDMVIFADQNITRDPPFTRLDILSCRNVLIYLDADLQKRLLPLFHYALNPGGILFIGPAETVGEMEDSFEAADSRWKIFRRKPGSASARHQIDFPISLSRKKPREDGTEERPKAGNIAAAVEALLLDRYAPPCAIVSEDGKIEFIHGRTGEFLEPASGAPNFNAIEMAREGLRRDLSAALRRAAAMKKDVLRRGIGVKANGGELHLDLSVKPLDEPEAVRGLFMVSFLKAPPAPPPGGPEGKGGKARRAAEMELEEELRRTQETLKTTIEELETSNEELKSTNEELHSTNEELQSTNEELETSREELQSLNEELQTVNSELEVKVHELTQSHADMQNLLDSTGIAAVFLDEGLRIQRYTREVDKFVRLIPSDAGRPIRDLTVNLRDADLVAESAEVLRTLAMKEMEVRTHAGDRCRVRILPYRTVENVIAGVVLTFMNVEEIRETQDALAFARSIVDTVREPMLVLDGDLRVVSANQSFFRVFRGGPERAGGKLVYELAGGEWDIPDLRRLLNEILTNSAAFNDFEVEHEFPEIGRRRFLLNARRMSGGGKPLILLAFEDATGGE</sequence>
<feature type="active site" evidence="6">
    <location>
        <position position="17"/>
    </location>
</feature>
<dbReference type="InterPro" id="IPR050903">
    <property type="entry name" value="Bact_Chemotaxis_MeTrfase"/>
</dbReference>
<dbReference type="CDD" id="cd00130">
    <property type="entry name" value="PAS"/>
    <property type="match status" value="1"/>
</dbReference>
<evidence type="ECO:0000256" key="7">
    <source>
        <dbReference type="SAM" id="Coils"/>
    </source>
</evidence>
<dbReference type="SUPFAM" id="SSF52738">
    <property type="entry name" value="Methylesterase CheB, C-terminal domain"/>
    <property type="match status" value="1"/>
</dbReference>
<dbReference type="EMBL" id="JACPUR010000031">
    <property type="protein sequence ID" value="MBI3128550.1"/>
    <property type="molecule type" value="Genomic_DNA"/>
</dbReference>
<dbReference type="InterPro" id="IPR013656">
    <property type="entry name" value="PAS_4"/>
</dbReference>
<dbReference type="InterPro" id="IPR022641">
    <property type="entry name" value="CheR_N"/>
</dbReference>
<dbReference type="InterPro" id="IPR029063">
    <property type="entry name" value="SAM-dependent_MTases_sf"/>
</dbReference>
<keyword evidence="3" id="KW-0489">Methyltransferase</keyword>
<dbReference type="GO" id="GO:0032259">
    <property type="term" value="P:methylation"/>
    <property type="evidence" value="ECO:0007669"/>
    <property type="project" value="UniProtKB-KW"/>
</dbReference>
<dbReference type="SUPFAM" id="SSF53335">
    <property type="entry name" value="S-adenosyl-L-methionine-dependent methyltransferases"/>
    <property type="match status" value="1"/>
</dbReference>
<dbReference type="PROSITE" id="PS50122">
    <property type="entry name" value="CHEB"/>
    <property type="match status" value="1"/>
</dbReference>
<feature type="active site" evidence="6">
    <location>
        <position position="136"/>
    </location>
</feature>
<dbReference type="EC" id="2.1.1.80" evidence="2"/>
<evidence type="ECO:0000313" key="11">
    <source>
        <dbReference type="EMBL" id="MBI3128550.1"/>
    </source>
</evidence>
<dbReference type="PROSITE" id="PS50123">
    <property type="entry name" value="CHER"/>
    <property type="match status" value="1"/>
</dbReference>
<dbReference type="PRINTS" id="PR00996">
    <property type="entry name" value="CHERMTFRASE"/>
</dbReference>
<dbReference type="PANTHER" id="PTHR24422">
    <property type="entry name" value="CHEMOTAXIS PROTEIN METHYLTRANSFERASE"/>
    <property type="match status" value="1"/>
</dbReference>
<evidence type="ECO:0000256" key="4">
    <source>
        <dbReference type="ARBA" id="ARBA00022679"/>
    </source>
</evidence>
<dbReference type="PANTHER" id="PTHR24422:SF27">
    <property type="entry name" value="PROTEIN-GLUTAMATE O-METHYLTRANSFERASE"/>
    <property type="match status" value="1"/>
</dbReference>
<feature type="coiled-coil region" evidence="7">
    <location>
        <begin position="647"/>
        <end position="734"/>
    </location>
</feature>
<feature type="region of interest" description="Disordered" evidence="8">
    <location>
        <begin position="626"/>
        <end position="646"/>
    </location>
</feature>
<gene>
    <name evidence="11" type="ORF">HYZ11_13175</name>
</gene>
<dbReference type="Gene3D" id="3.40.50.180">
    <property type="entry name" value="Methylesterase CheB, C-terminal domain"/>
    <property type="match status" value="1"/>
</dbReference>
<organism evidence="11 12">
    <name type="scientific">Tectimicrobiota bacterium</name>
    <dbReference type="NCBI Taxonomy" id="2528274"/>
    <lineage>
        <taxon>Bacteria</taxon>
        <taxon>Pseudomonadati</taxon>
        <taxon>Nitrospinota/Tectimicrobiota group</taxon>
        <taxon>Candidatus Tectimicrobiota</taxon>
    </lineage>
</organism>
<dbReference type="GO" id="GO:0006935">
    <property type="term" value="P:chemotaxis"/>
    <property type="evidence" value="ECO:0007669"/>
    <property type="project" value="UniProtKB-UniRule"/>
</dbReference>
<proteinExistence type="predicted"/>
<dbReference type="Pfam" id="PF01339">
    <property type="entry name" value="CheB_methylest"/>
    <property type="match status" value="1"/>
</dbReference>
<feature type="domain" description="CheR-type methyltransferase" evidence="10">
    <location>
        <begin position="217"/>
        <end position="478"/>
    </location>
</feature>
<comment type="catalytic activity">
    <reaction evidence="1">
        <text>L-glutamyl-[protein] + S-adenosyl-L-methionine = [protein]-L-glutamate 5-O-methyl ester + S-adenosyl-L-homocysteine</text>
        <dbReference type="Rhea" id="RHEA:24452"/>
        <dbReference type="Rhea" id="RHEA-COMP:10208"/>
        <dbReference type="Rhea" id="RHEA-COMP:10311"/>
        <dbReference type="ChEBI" id="CHEBI:29973"/>
        <dbReference type="ChEBI" id="CHEBI:57856"/>
        <dbReference type="ChEBI" id="CHEBI:59789"/>
        <dbReference type="ChEBI" id="CHEBI:82795"/>
        <dbReference type="EC" id="2.1.1.80"/>
    </reaction>
</comment>
<feature type="active site" evidence="6">
    <location>
        <position position="44"/>
    </location>
</feature>
<evidence type="ECO:0000256" key="2">
    <source>
        <dbReference type="ARBA" id="ARBA00012534"/>
    </source>
</evidence>
<dbReference type="CDD" id="cd16434">
    <property type="entry name" value="CheB-CheR_fusion"/>
    <property type="match status" value="1"/>
</dbReference>
<comment type="caution">
    <text evidence="11">The sequence shown here is derived from an EMBL/GenBank/DDBJ whole genome shotgun (WGS) entry which is preliminary data.</text>
</comment>
<keyword evidence="4" id="KW-0808">Transferase</keyword>
<evidence type="ECO:0000256" key="8">
    <source>
        <dbReference type="SAM" id="MobiDB-lite"/>
    </source>
</evidence>
<dbReference type="Pfam" id="PF03705">
    <property type="entry name" value="CheR_N"/>
    <property type="match status" value="1"/>
</dbReference>
<dbReference type="GO" id="GO:0005737">
    <property type="term" value="C:cytoplasm"/>
    <property type="evidence" value="ECO:0007669"/>
    <property type="project" value="InterPro"/>
</dbReference>
<keyword evidence="6" id="KW-0378">Hydrolase</keyword>
<dbReference type="Proteomes" id="UP000782312">
    <property type="component" value="Unassembled WGS sequence"/>
</dbReference>
<dbReference type="InterPro" id="IPR035965">
    <property type="entry name" value="PAS-like_dom_sf"/>
</dbReference>
<dbReference type="GO" id="GO:0008984">
    <property type="term" value="F:protein-glutamate methylesterase activity"/>
    <property type="evidence" value="ECO:0007669"/>
    <property type="project" value="InterPro"/>
</dbReference>
<keyword evidence="7" id="KW-0175">Coiled coil</keyword>
<dbReference type="Gene3D" id="3.40.50.150">
    <property type="entry name" value="Vaccinia Virus protein VP39"/>
    <property type="match status" value="1"/>
</dbReference>
<dbReference type="InterPro" id="IPR000673">
    <property type="entry name" value="Sig_transdc_resp-reg_Me-estase"/>
</dbReference>
<dbReference type="GO" id="GO:0000156">
    <property type="term" value="F:phosphorelay response regulator activity"/>
    <property type="evidence" value="ECO:0007669"/>
    <property type="project" value="InterPro"/>
</dbReference>
<dbReference type="InterPro" id="IPR022642">
    <property type="entry name" value="CheR_C"/>
</dbReference>
<dbReference type="Pfam" id="PF01739">
    <property type="entry name" value="CheR"/>
    <property type="match status" value="1"/>
</dbReference>
<evidence type="ECO:0000256" key="3">
    <source>
        <dbReference type="ARBA" id="ARBA00022603"/>
    </source>
</evidence>
<dbReference type="InterPro" id="IPR000014">
    <property type="entry name" value="PAS"/>
</dbReference>
<dbReference type="Gene3D" id="1.10.155.10">
    <property type="entry name" value="Chemotaxis receptor methyltransferase CheR, N-terminal domain"/>
    <property type="match status" value="1"/>
</dbReference>